<comment type="caution">
    <text evidence="2">The sequence shown here is derived from an EMBL/GenBank/DDBJ whole genome shotgun (WGS) entry which is preliminary data.</text>
</comment>
<sequence>MRIEENLVLAAEELEAEVQNEALRELFAEREPEPEVVEIDDDDEDMSEAYDEEEEDESEVEEEEKDVSGAAMFIDMEAEENDGLEVVPAEISPIVNGFIVIGTRVEDEDGLQHPLPHTLEHLTFLGSEDYPFNGALDRAANKCFASGMNAWTR</sequence>
<gene>
    <name evidence="2" type="ORF">ODALV1_LOCUS3618</name>
</gene>
<proteinExistence type="predicted"/>
<name>A0ABP1PTJ8_9HEXA</name>
<feature type="compositionally biased region" description="Acidic residues" evidence="1">
    <location>
        <begin position="34"/>
        <end position="65"/>
    </location>
</feature>
<keyword evidence="3" id="KW-1185">Reference proteome</keyword>
<feature type="non-terminal residue" evidence="2">
    <location>
        <position position="153"/>
    </location>
</feature>
<organism evidence="2 3">
    <name type="scientific">Orchesella dallaii</name>
    <dbReference type="NCBI Taxonomy" id="48710"/>
    <lineage>
        <taxon>Eukaryota</taxon>
        <taxon>Metazoa</taxon>
        <taxon>Ecdysozoa</taxon>
        <taxon>Arthropoda</taxon>
        <taxon>Hexapoda</taxon>
        <taxon>Collembola</taxon>
        <taxon>Entomobryomorpha</taxon>
        <taxon>Entomobryoidea</taxon>
        <taxon>Orchesellidae</taxon>
        <taxon>Orchesellinae</taxon>
        <taxon>Orchesella</taxon>
    </lineage>
</organism>
<dbReference type="Proteomes" id="UP001642540">
    <property type="component" value="Unassembled WGS sequence"/>
</dbReference>
<evidence type="ECO:0008006" key="4">
    <source>
        <dbReference type="Google" id="ProtNLM"/>
    </source>
</evidence>
<dbReference type="PANTHER" id="PTHR43016:SF16">
    <property type="entry name" value="METALLOPROTEASE, PUTATIVE (AFU_ORTHOLOGUE AFUA_4G07610)-RELATED"/>
    <property type="match status" value="1"/>
</dbReference>
<reference evidence="2 3" key="1">
    <citation type="submission" date="2024-08" db="EMBL/GenBank/DDBJ databases">
        <authorList>
            <person name="Cucini C."/>
            <person name="Frati F."/>
        </authorList>
    </citation>
    <scope>NUCLEOTIDE SEQUENCE [LARGE SCALE GENOMIC DNA]</scope>
</reference>
<evidence type="ECO:0000313" key="2">
    <source>
        <dbReference type="EMBL" id="CAL8076866.1"/>
    </source>
</evidence>
<evidence type="ECO:0000256" key="1">
    <source>
        <dbReference type="SAM" id="MobiDB-lite"/>
    </source>
</evidence>
<dbReference type="EMBL" id="CAXLJM020000012">
    <property type="protein sequence ID" value="CAL8076866.1"/>
    <property type="molecule type" value="Genomic_DNA"/>
</dbReference>
<protein>
    <recommendedName>
        <fullName evidence="4">Nardilysin</fullName>
    </recommendedName>
</protein>
<feature type="region of interest" description="Disordered" evidence="1">
    <location>
        <begin position="25"/>
        <end position="68"/>
    </location>
</feature>
<dbReference type="PANTHER" id="PTHR43016">
    <property type="entry name" value="PRESEQUENCE PROTEASE"/>
    <property type="match status" value="1"/>
</dbReference>
<evidence type="ECO:0000313" key="3">
    <source>
        <dbReference type="Proteomes" id="UP001642540"/>
    </source>
</evidence>
<accession>A0ABP1PTJ8</accession>
<dbReference type="Gene3D" id="3.30.830.10">
    <property type="entry name" value="Metalloenzyme, LuxS/M16 peptidase-like"/>
    <property type="match status" value="1"/>
</dbReference>